<comment type="subcellular location">
    <subcellularLocation>
        <location evidence="1">Membrane</location>
        <topology evidence="1">Single-pass type IV membrane protein</topology>
    </subcellularLocation>
</comment>
<dbReference type="GO" id="GO:0012505">
    <property type="term" value="C:endomembrane system"/>
    <property type="evidence" value="ECO:0007669"/>
    <property type="project" value="TreeGrafter"/>
</dbReference>
<evidence type="ECO:0000313" key="12">
    <source>
        <dbReference type="Proteomes" id="UP001152799"/>
    </source>
</evidence>
<dbReference type="Proteomes" id="UP001152799">
    <property type="component" value="Chromosome 3"/>
</dbReference>
<evidence type="ECO:0000256" key="1">
    <source>
        <dbReference type="ARBA" id="ARBA00004211"/>
    </source>
</evidence>
<dbReference type="InterPro" id="IPR000727">
    <property type="entry name" value="T_SNARE_dom"/>
</dbReference>
<dbReference type="InterPro" id="IPR010989">
    <property type="entry name" value="SNARE"/>
</dbReference>
<keyword evidence="7 9" id="KW-0472">Membrane</keyword>
<keyword evidence="6 9" id="KW-1133">Transmembrane helix</keyword>
<evidence type="ECO:0000256" key="8">
    <source>
        <dbReference type="SAM" id="Coils"/>
    </source>
</evidence>
<dbReference type="GO" id="GO:0005886">
    <property type="term" value="C:plasma membrane"/>
    <property type="evidence" value="ECO:0007669"/>
    <property type="project" value="TreeGrafter"/>
</dbReference>
<evidence type="ECO:0000256" key="6">
    <source>
        <dbReference type="ARBA" id="ARBA00022989"/>
    </source>
</evidence>
<proteinExistence type="inferred from homology"/>
<dbReference type="GO" id="GO:0006886">
    <property type="term" value="P:intracellular protein transport"/>
    <property type="evidence" value="ECO:0007669"/>
    <property type="project" value="TreeGrafter"/>
</dbReference>
<dbReference type="SUPFAM" id="SSF47661">
    <property type="entry name" value="t-snare proteins"/>
    <property type="match status" value="1"/>
</dbReference>
<dbReference type="Gene3D" id="1.20.5.110">
    <property type="match status" value="1"/>
</dbReference>
<evidence type="ECO:0000256" key="3">
    <source>
        <dbReference type="ARBA" id="ARBA00022448"/>
    </source>
</evidence>
<sequence length="288" mass="33391">MAKDRLSDLVKARNDGNGNFQVEIEKEVAGDAANLRETFEMADILRDWIETIEENIEALKQYMKKVDDINTNQRDLNEKIQSIFQNNTSICHRIQAKLKEFEEEVKNIDSLTAEGRIKTIQLNTLKTRYQKVFKQNNAELENFRNIKKLELDAQLRAKGVRVTDEELTHLLEEGTDLSVFTGNILAETAEAKRILQDLEDRHNQLLKIERMLEEVRDLFLQMAILIDDQQELIDRVEYHASMAQEFVGQGTNDLQKGAKNRRKFLKKKIILIVVVIILIAIIIGLIFK</sequence>
<evidence type="ECO:0000256" key="5">
    <source>
        <dbReference type="ARBA" id="ARBA00022775"/>
    </source>
</evidence>
<dbReference type="Gene3D" id="1.20.58.70">
    <property type="match status" value="1"/>
</dbReference>
<keyword evidence="5" id="KW-0532">Neurotransmitter transport</keyword>
<dbReference type="AlphaFoldDB" id="A0A9N9MNN9"/>
<dbReference type="EMBL" id="OU892279">
    <property type="protein sequence ID" value="CAG9766346.1"/>
    <property type="molecule type" value="Genomic_DNA"/>
</dbReference>
<name>A0A9N9MNN9_9CUCU</name>
<keyword evidence="4 9" id="KW-0812">Transmembrane</keyword>
<evidence type="ECO:0000259" key="10">
    <source>
        <dbReference type="PROSITE" id="PS50192"/>
    </source>
</evidence>
<dbReference type="SMART" id="SM00397">
    <property type="entry name" value="t_SNARE"/>
    <property type="match status" value="1"/>
</dbReference>
<dbReference type="GO" id="GO:0048278">
    <property type="term" value="P:vesicle docking"/>
    <property type="evidence" value="ECO:0007669"/>
    <property type="project" value="TreeGrafter"/>
</dbReference>
<dbReference type="OrthoDB" id="10255013at2759"/>
<dbReference type="PROSITE" id="PS50192">
    <property type="entry name" value="T_SNARE"/>
    <property type="match status" value="1"/>
</dbReference>
<evidence type="ECO:0000313" key="11">
    <source>
        <dbReference type="EMBL" id="CAG9766346.1"/>
    </source>
</evidence>
<dbReference type="GO" id="GO:0006887">
    <property type="term" value="P:exocytosis"/>
    <property type="evidence" value="ECO:0007669"/>
    <property type="project" value="TreeGrafter"/>
</dbReference>
<dbReference type="Pfam" id="PF05739">
    <property type="entry name" value="SNARE"/>
    <property type="match status" value="1"/>
</dbReference>
<reference evidence="11" key="1">
    <citation type="submission" date="2022-01" db="EMBL/GenBank/DDBJ databases">
        <authorList>
            <person name="King R."/>
        </authorList>
    </citation>
    <scope>NUCLEOTIDE SEQUENCE</scope>
</reference>
<dbReference type="GO" id="GO:0000149">
    <property type="term" value="F:SNARE binding"/>
    <property type="evidence" value="ECO:0007669"/>
    <property type="project" value="TreeGrafter"/>
</dbReference>
<evidence type="ECO:0000256" key="2">
    <source>
        <dbReference type="ARBA" id="ARBA00009063"/>
    </source>
</evidence>
<dbReference type="InterPro" id="IPR045242">
    <property type="entry name" value="Syntaxin"/>
</dbReference>
<organism evidence="11 12">
    <name type="scientific">Ceutorhynchus assimilis</name>
    <name type="common">cabbage seed weevil</name>
    <dbReference type="NCBI Taxonomy" id="467358"/>
    <lineage>
        <taxon>Eukaryota</taxon>
        <taxon>Metazoa</taxon>
        <taxon>Ecdysozoa</taxon>
        <taxon>Arthropoda</taxon>
        <taxon>Hexapoda</taxon>
        <taxon>Insecta</taxon>
        <taxon>Pterygota</taxon>
        <taxon>Neoptera</taxon>
        <taxon>Endopterygota</taxon>
        <taxon>Coleoptera</taxon>
        <taxon>Polyphaga</taxon>
        <taxon>Cucujiformia</taxon>
        <taxon>Curculionidae</taxon>
        <taxon>Ceutorhynchinae</taxon>
        <taxon>Ceutorhynchus</taxon>
    </lineage>
</organism>
<dbReference type="Pfam" id="PF00804">
    <property type="entry name" value="Syntaxin"/>
    <property type="match status" value="1"/>
</dbReference>
<keyword evidence="8" id="KW-0175">Coiled coil</keyword>
<accession>A0A9N9MNN9</accession>
<gene>
    <name evidence="11" type="ORF">CEUTPL_LOCUS6931</name>
</gene>
<dbReference type="InterPro" id="IPR006011">
    <property type="entry name" value="Syntaxin_N"/>
</dbReference>
<dbReference type="GO" id="GO:0005484">
    <property type="term" value="F:SNAP receptor activity"/>
    <property type="evidence" value="ECO:0007669"/>
    <property type="project" value="TreeGrafter"/>
</dbReference>
<dbReference type="GO" id="GO:0031201">
    <property type="term" value="C:SNARE complex"/>
    <property type="evidence" value="ECO:0007669"/>
    <property type="project" value="TreeGrafter"/>
</dbReference>
<protein>
    <recommendedName>
        <fullName evidence="10">t-SNARE coiled-coil homology domain-containing protein</fullName>
    </recommendedName>
</protein>
<feature type="domain" description="T-SNARE coiled-coil homology" evidence="10">
    <location>
        <begin position="195"/>
        <end position="257"/>
    </location>
</feature>
<dbReference type="GO" id="GO:0006836">
    <property type="term" value="P:neurotransmitter transport"/>
    <property type="evidence" value="ECO:0007669"/>
    <property type="project" value="UniProtKB-KW"/>
</dbReference>
<evidence type="ECO:0000256" key="4">
    <source>
        <dbReference type="ARBA" id="ARBA00022692"/>
    </source>
</evidence>
<dbReference type="GO" id="GO:0006906">
    <property type="term" value="P:vesicle fusion"/>
    <property type="evidence" value="ECO:0007669"/>
    <property type="project" value="TreeGrafter"/>
</dbReference>
<feature type="coiled-coil region" evidence="8">
    <location>
        <begin position="188"/>
        <end position="215"/>
    </location>
</feature>
<evidence type="ECO:0000256" key="7">
    <source>
        <dbReference type="ARBA" id="ARBA00023136"/>
    </source>
</evidence>
<feature type="coiled-coil region" evidence="8">
    <location>
        <begin position="49"/>
        <end position="114"/>
    </location>
</feature>
<comment type="similarity">
    <text evidence="2">Belongs to the syntaxin family.</text>
</comment>
<dbReference type="PANTHER" id="PTHR19957">
    <property type="entry name" value="SYNTAXIN"/>
    <property type="match status" value="1"/>
</dbReference>
<keyword evidence="12" id="KW-1185">Reference proteome</keyword>
<keyword evidence="3" id="KW-0813">Transport</keyword>
<evidence type="ECO:0000256" key="9">
    <source>
        <dbReference type="SAM" id="Phobius"/>
    </source>
</evidence>
<feature type="transmembrane region" description="Helical" evidence="9">
    <location>
        <begin position="269"/>
        <end position="287"/>
    </location>
</feature>
<dbReference type="PANTHER" id="PTHR19957:SF424">
    <property type="entry name" value="SYNTAXIN-1A"/>
    <property type="match status" value="1"/>
</dbReference>
<dbReference type="CDD" id="cd15848">
    <property type="entry name" value="SNARE_syntaxin1-like"/>
    <property type="match status" value="1"/>
</dbReference>